<reference evidence="8" key="2">
    <citation type="submission" date="2021-04" db="EMBL/GenBank/DDBJ databases">
        <authorList>
            <person name="Gilroy R."/>
        </authorList>
    </citation>
    <scope>NUCLEOTIDE SEQUENCE</scope>
    <source>
        <strain evidence="8">ChiHecec2B26-12326</strain>
    </source>
</reference>
<dbReference type="SUPFAM" id="SSF56601">
    <property type="entry name" value="beta-lactamase/transpeptidase-like"/>
    <property type="match status" value="1"/>
</dbReference>
<dbReference type="CDD" id="cd10802">
    <property type="entry name" value="YdjC_TTHB029_like"/>
    <property type="match status" value="1"/>
</dbReference>
<accession>A0A9D1XT46</accession>
<dbReference type="InterPro" id="IPR011330">
    <property type="entry name" value="Glyco_hydro/deAcase_b/a-brl"/>
</dbReference>
<dbReference type="GO" id="GO:0005975">
    <property type="term" value="P:carbohydrate metabolic process"/>
    <property type="evidence" value="ECO:0007669"/>
    <property type="project" value="InterPro"/>
</dbReference>
<dbReference type="Proteomes" id="UP000823847">
    <property type="component" value="Unassembled WGS sequence"/>
</dbReference>
<dbReference type="SUPFAM" id="SSF88713">
    <property type="entry name" value="Glycoside hydrolase/deacetylase"/>
    <property type="match status" value="1"/>
</dbReference>
<evidence type="ECO:0000313" key="9">
    <source>
        <dbReference type="Proteomes" id="UP000823847"/>
    </source>
</evidence>
<dbReference type="Pfam" id="PF00144">
    <property type="entry name" value="Beta-lactamase"/>
    <property type="match status" value="1"/>
</dbReference>
<dbReference type="PANTHER" id="PTHR43283">
    <property type="entry name" value="BETA-LACTAMASE-RELATED"/>
    <property type="match status" value="1"/>
</dbReference>
<dbReference type="AlphaFoldDB" id="A0A9D1XT46"/>
<evidence type="ECO:0000256" key="1">
    <source>
        <dbReference type="ARBA" id="ARBA00001946"/>
    </source>
</evidence>
<feature type="chain" id="PRO_5039160683" evidence="6">
    <location>
        <begin position="25"/>
        <end position="616"/>
    </location>
</feature>
<evidence type="ECO:0000259" key="7">
    <source>
        <dbReference type="Pfam" id="PF00144"/>
    </source>
</evidence>
<evidence type="ECO:0000313" key="8">
    <source>
        <dbReference type="EMBL" id="HIX87153.1"/>
    </source>
</evidence>
<keyword evidence="4" id="KW-0460">Magnesium</keyword>
<evidence type="ECO:0000256" key="2">
    <source>
        <dbReference type="ARBA" id="ARBA00022723"/>
    </source>
</evidence>
<feature type="signal peptide" evidence="6">
    <location>
        <begin position="1"/>
        <end position="24"/>
    </location>
</feature>
<comment type="caution">
    <text evidence="8">The sequence shown here is derived from an EMBL/GenBank/DDBJ whole genome shotgun (WGS) entry which is preliminary data.</text>
</comment>
<dbReference type="InterPro" id="IPR050789">
    <property type="entry name" value="Diverse_Enzym_Activities"/>
</dbReference>
<dbReference type="InterPro" id="IPR001466">
    <property type="entry name" value="Beta-lactam-related"/>
</dbReference>
<dbReference type="GO" id="GO:0046872">
    <property type="term" value="F:metal ion binding"/>
    <property type="evidence" value="ECO:0007669"/>
    <property type="project" value="UniProtKB-KW"/>
</dbReference>
<keyword evidence="2" id="KW-0479">Metal-binding</keyword>
<evidence type="ECO:0000256" key="4">
    <source>
        <dbReference type="ARBA" id="ARBA00022842"/>
    </source>
</evidence>
<dbReference type="Pfam" id="PF04794">
    <property type="entry name" value="YdjC"/>
    <property type="match status" value="1"/>
</dbReference>
<comment type="cofactor">
    <cofactor evidence="1">
        <name>Mg(2+)</name>
        <dbReference type="ChEBI" id="CHEBI:18420"/>
    </cofactor>
</comment>
<reference evidence="8" key="1">
    <citation type="journal article" date="2021" name="PeerJ">
        <title>Extensive microbial diversity within the chicken gut microbiome revealed by metagenomics and culture.</title>
        <authorList>
            <person name="Gilroy R."/>
            <person name="Ravi A."/>
            <person name="Getino M."/>
            <person name="Pursley I."/>
            <person name="Horton D.L."/>
            <person name="Alikhan N.F."/>
            <person name="Baker D."/>
            <person name="Gharbi K."/>
            <person name="Hall N."/>
            <person name="Watson M."/>
            <person name="Adriaenssens E.M."/>
            <person name="Foster-Nyarko E."/>
            <person name="Jarju S."/>
            <person name="Secka A."/>
            <person name="Antonio M."/>
            <person name="Oren A."/>
            <person name="Chaudhuri R.R."/>
            <person name="La Ragione R."/>
            <person name="Hildebrand F."/>
            <person name="Pallen M.J."/>
        </authorList>
    </citation>
    <scope>NUCLEOTIDE SEQUENCE</scope>
    <source>
        <strain evidence="8">ChiHecec2B26-12326</strain>
    </source>
</reference>
<dbReference type="GO" id="GO:0016787">
    <property type="term" value="F:hydrolase activity"/>
    <property type="evidence" value="ECO:0007669"/>
    <property type="project" value="UniProtKB-KW"/>
</dbReference>
<keyword evidence="3" id="KW-0378">Hydrolase</keyword>
<name>A0A9D1XT46_9BACT</name>
<sequence>MRMKDINRLLVICLLATLNLSMFAQENAARLVVRMDDLGAFHSVNKACVDCYTQGIGTSVEVMPVAAWFPEAVKMLRENPGLDVGVHLAITSEWENCKWRPLTDCPSLVDENGYFFPMMSPRAAYPGQSVKENKWNLAEIEREFRAQIELALREIPRVSHLTGHMGSMTFDPAVWEMANRLGKEYHLSVIGSANGKKEGYSFVSYDGKSDTPAEKKESFARMLAKLEPGKRYIFLDHPAYADSEMETVMHIGYEDVAADRQGVTDVLTDPDIRGTIEERGIRLISMNQLTKSLPRGEASAKMDKAFDRYLKAVEKEKQNIHSIMIVQDGKVLKEKWMGEGAPDKPHLLYSVSKTFTSLAVGFAVAEGKLRVTDKVIFFFPEQTPERVSENLAAMEVRHLLTMTTGYASEPTGRIRKADTAWIKGFLAGPIEEKPGSRHVYNTLASYMLSAIVQKVTGEKVIDYLYPRLFRPLGITGAVWKESAEGITCGGWGLYLKTEDLAKAGQFLLQKGEWNGERLLPASWIEEASSPQVPSYPAYTPKEECAKMRQGDPKSDWLQGYGYQMWRCRHNAFRADGANGQFILVIPDKNAVIAMTAFNEDMQAELNLIWKYIYPAL</sequence>
<dbReference type="Gene3D" id="3.40.710.10">
    <property type="entry name" value="DD-peptidase/beta-lactamase superfamily"/>
    <property type="match status" value="1"/>
</dbReference>
<proteinExistence type="predicted"/>
<dbReference type="InterPro" id="IPR006879">
    <property type="entry name" value="YdjC-like"/>
</dbReference>
<dbReference type="InterPro" id="IPR012338">
    <property type="entry name" value="Beta-lactam/transpept-like"/>
</dbReference>
<evidence type="ECO:0000256" key="6">
    <source>
        <dbReference type="SAM" id="SignalP"/>
    </source>
</evidence>
<organism evidence="8 9">
    <name type="scientific">Candidatus Parabacteroides intestinigallinarum</name>
    <dbReference type="NCBI Taxonomy" id="2838722"/>
    <lineage>
        <taxon>Bacteria</taxon>
        <taxon>Pseudomonadati</taxon>
        <taxon>Bacteroidota</taxon>
        <taxon>Bacteroidia</taxon>
        <taxon>Bacteroidales</taxon>
        <taxon>Tannerellaceae</taxon>
        <taxon>Parabacteroides</taxon>
    </lineage>
</organism>
<dbReference type="Gene3D" id="3.20.20.370">
    <property type="entry name" value="Glycoside hydrolase/deacetylase"/>
    <property type="match status" value="1"/>
</dbReference>
<dbReference type="EMBL" id="DXEN01000080">
    <property type="protein sequence ID" value="HIX87153.1"/>
    <property type="molecule type" value="Genomic_DNA"/>
</dbReference>
<keyword evidence="5" id="KW-0119">Carbohydrate metabolism</keyword>
<gene>
    <name evidence="8" type="ORF">H9848_11195</name>
</gene>
<feature type="domain" description="Beta-lactamase-related" evidence="7">
    <location>
        <begin position="322"/>
        <end position="595"/>
    </location>
</feature>
<evidence type="ECO:0000256" key="5">
    <source>
        <dbReference type="ARBA" id="ARBA00023277"/>
    </source>
</evidence>
<dbReference type="PANTHER" id="PTHR43283:SF7">
    <property type="entry name" value="BETA-LACTAMASE-RELATED DOMAIN-CONTAINING PROTEIN"/>
    <property type="match status" value="1"/>
</dbReference>
<protein>
    <submittedName>
        <fullName evidence="8">ChbG/HpnK family deacetylase</fullName>
    </submittedName>
</protein>
<keyword evidence="6" id="KW-0732">Signal</keyword>
<evidence type="ECO:0000256" key="3">
    <source>
        <dbReference type="ARBA" id="ARBA00022801"/>
    </source>
</evidence>